<accession>A0A4P9W4L4</accession>
<dbReference type="EMBL" id="KZ997642">
    <property type="protein sequence ID" value="RKO87144.1"/>
    <property type="molecule type" value="Genomic_DNA"/>
</dbReference>
<name>A0A4P9W4L4_9FUNG</name>
<dbReference type="GO" id="GO:0016491">
    <property type="term" value="F:oxidoreductase activity"/>
    <property type="evidence" value="ECO:0007669"/>
    <property type="project" value="UniProtKB-KW"/>
</dbReference>
<keyword evidence="5" id="KW-1185">Reference proteome</keyword>
<comment type="pathway">
    <text evidence="1">Mycotoxin biosynthesis.</text>
</comment>
<proteinExistence type="inferred from homology"/>
<feature type="non-terminal residue" evidence="4">
    <location>
        <position position="159"/>
    </location>
</feature>
<dbReference type="GO" id="GO:0043386">
    <property type="term" value="P:mycotoxin biosynthetic process"/>
    <property type="evidence" value="ECO:0007669"/>
    <property type="project" value="InterPro"/>
</dbReference>
<evidence type="ECO:0000256" key="3">
    <source>
        <dbReference type="ARBA" id="ARBA00035112"/>
    </source>
</evidence>
<dbReference type="PANTHER" id="PTHR33365:SF11">
    <property type="entry name" value="TAT PATHWAY SIGNAL SEQUENCE"/>
    <property type="match status" value="1"/>
</dbReference>
<dbReference type="PANTHER" id="PTHR33365">
    <property type="entry name" value="YALI0B05434P"/>
    <property type="match status" value="1"/>
</dbReference>
<comment type="similarity">
    <text evidence="3">Belongs to the ustYa family.</text>
</comment>
<dbReference type="AlphaFoldDB" id="A0A4P9W4L4"/>
<evidence type="ECO:0000313" key="4">
    <source>
        <dbReference type="EMBL" id="RKO87144.1"/>
    </source>
</evidence>
<feature type="non-terminal residue" evidence="4">
    <location>
        <position position="1"/>
    </location>
</feature>
<sequence>YTGLDYPVELPITLRKVNMVWNNNPDHYRLKGTQAWAEWNAIHPSGGGYIYLGDAYHAFGVSMWHQIHCLNHLRTIIVNGDDGSDHTEHCFHYLRQGILCAADTTIEWGGSGMESGEEIIATGENTTHVCRDWTQVYDFMEENYKSWTPEMIARMRKPS</sequence>
<evidence type="ECO:0000256" key="2">
    <source>
        <dbReference type="ARBA" id="ARBA00023002"/>
    </source>
</evidence>
<dbReference type="OrthoDB" id="3687641at2759"/>
<gene>
    <name evidence="4" type="ORF">BDK51DRAFT_8317</name>
</gene>
<dbReference type="Pfam" id="PF11807">
    <property type="entry name" value="UstYa"/>
    <property type="match status" value="1"/>
</dbReference>
<evidence type="ECO:0000313" key="5">
    <source>
        <dbReference type="Proteomes" id="UP000269721"/>
    </source>
</evidence>
<protein>
    <submittedName>
        <fullName evidence="4">Uncharacterized protein</fullName>
    </submittedName>
</protein>
<dbReference type="InterPro" id="IPR021765">
    <property type="entry name" value="UstYa-like"/>
</dbReference>
<keyword evidence="2" id="KW-0560">Oxidoreductase</keyword>
<reference evidence="5" key="1">
    <citation type="journal article" date="2018" name="Nat. Microbiol.">
        <title>Leveraging single-cell genomics to expand the fungal tree of life.</title>
        <authorList>
            <person name="Ahrendt S.R."/>
            <person name="Quandt C.A."/>
            <person name="Ciobanu D."/>
            <person name="Clum A."/>
            <person name="Salamov A."/>
            <person name="Andreopoulos B."/>
            <person name="Cheng J.F."/>
            <person name="Woyke T."/>
            <person name="Pelin A."/>
            <person name="Henrissat B."/>
            <person name="Reynolds N.K."/>
            <person name="Benny G.L."/>
            <person name="Smith M.E."/>
            <person name="James T.Y."/>
            <person name="Grigoriev I.V."/>
        </authorList>
    </citation>
    <scope>NUCLEOTIDE SEQUENCE [LARGE SCALE GENOMIC DNA]</scope>
</reference>
<organism evidence="4 5">
    <name type="scientific">Blyttiomyces helicus</name>
    <dbReference type="NCBI Taxonomy" id="388810"/>
    <lineage>
        <taxon>Eukaryota</taxon>
        <taxon>Fungi</taxon>
        <taxon>Fungi incertae sedis</taxon>
        <taxon>Chytridiomycota</taxon>
        <taxon>Chytridiomycota incertae sedis</taxon>
        <taxon>Chytridiomycetes</taxon>
        <taxon>Chytridiomycetes incertae sedis</taxon>
        <taxon>Blyttiomyces</taxon>
    </lineage>
</organism>
<dbReference type="Proteomes" id="UP000269721">
    <property type="component" value="Unassembled WGS sequence"/>
</dbReference>
<evidence type="ECO:0000256" key="1">
    <source>
        <dbReference type="ARBA" id="ARBA00004685"/>
    </source>
</evidence>